<evidence type="ECO:0000313" key="1">
    <source>
        <dbReference type="EMBL" id="KAJ9102402.1"/>
    </source>
</evidence>
<organism evidence="1 2">
    <name type="scientific">Naganishia friedmannii</name>
    <dbReference type="NCBI Taxonomy" id="89922"/>
    <lineage>
        <taxon>Eukaryota</taxon>
        <taxon>Fungi</taxon>
        <taxon>Dikarya</taxon>
        <taxon>Basidiomycota</taxon>
        <taxon>Agaricomycotina</taxon>
        <taxon>Tremellomycetes</taxon>
        <taxon>Filobasidiales</taxon>
        <taxon>Filobasidiaceae</taxon>
        <taxon>Naganishia</taxon>
    </lineage>
</organism>
<evidence type="ECO:0000313" key="2">
    <source>
        <dbReference type="Proteomes" id="UP001227268"/>
    </source>
</evidence>
<proteinExistence type="predicted"/>
<sequence>MANHNVQAHPPLGALRPGLIALSGMSNADTQGQDKDSDSAGPSTNRTSPTYRSHKHIRAEENARSTSADHVIECTVGPICCVSPQTFTNQQALQSHYIKAHSFICRGLVSPRKLHQRESQMGARYENGNTLGEGQREDSELEECGRIFPEERLLELIGDLLQRFGPGVSLIRPAWAPRPSPSGGPSNTSLANEQPGSSSSGVTHGVRKKIGTKPRTTAKHRIDIPSPDALRIPRSNDAVASAADSNSENGENSDCGMSADDRELRQNHTHTRLENDVAHGSNLLPFQRTPPKNVANDTDMDALALSLADTSLGFVPRGVRRKQKEKGKALQAGAANQSDNSVEKKAGLRKEDDDSTWD</sequence>
<comment type="caution">
    <text evidence="1">The sequence shown here is derived from an EMBL/GenBank/DDBJ whole genome shotgun (WGS) entry which is preliminary data.</text>
</comment>
<reference evidence="1" key="1">
    <citation type="submission" date="2023-04" db="EMBL/GenBank/DDBJ databases">
        <title>Draft Genome sequencing of Naganishia species isolated from polar environments using Oxford Nanopore Technology.</title>
        <authorList>
            <person name="Leo P."/>
            <person name="Venkateswaran K."/>
        </authorList>
    </citation>
    <scope>NUCLEOTIDE SEQUENCE</scope>
    <source>
        <strain evidence="1">MNA-CCFEE 5423</strain>
    </source>
</reference>
<dbReference type="Proteomes" id="UP001227268">
    <property type="component" value="Unassembled WGS sequence"/>
</dbReference>
<gene>
    <name evidence="1" type="ORF">QFC21_002802</name>
</gene>
<name>A0ACC2VU24_9TREE</name>
<accession>A0ACC2VU24</accession>
<keyword evidence="2" id="KW-1185">Reference proteome</keyword>
<protein>
    <submittedName>
        <fullName evidence="1">Uncharacterized protein</fullName>
    </submittedName>
</protein>
<dbReference type="EMBL" id="JASBWT010000008">
    <property type="protein sequence ID" value="KAJ9102402.1"/>
    <property type="molecule type" value="Genomic_DNA"/>
</dbReference>